<dbReference type="EMBL" id="LPWE01000010">
    <property type="protein sequence ID" value="ODR95707.1"/>
    <property type="molecule type" value="Genomic_DNA"/>
</dbReference>
<dbReference type="InterPro" id="IPR029001">
    <property type="entry name" value="ITPase-like_fam"/>
</dbReference>
<dbReference type="EC" id="3.6.1.66" evidence="10"/>
<dbReference type="GO" id="GO:0009117">
    <property type="term" value="P:nucleotide metabolic process"/>
    <property type="evidence" value="ECO:0007669"/>
    <property type="project" value="UniProtKB-KW"/>
</dbReference>
<dbReference type="NCBIfam" id="TIGR00042">
    <property type="entry name" value="RdgB/HAM1 family non-canonical purine NTP pyrophosphatase"/>
    <property type="match status" value="1"/>
</dbReference>
<evidence type="ECO:0000256" key="1">
    <source>
        <dbReference type="ARBA" id="ARBA00008023"/>
    </source>
</evidence>
<dbReference type="GO" id="GO:0046872">
    <property type="term" value="F:metal ion binding"/>
    <property type="evidence" value="ECO:0007669"/>
    <property type="project" value="UniProtKB-KW"/>
</dbReference>
<comment type="function">
    <text evidence="10">Pyrophosphatase that catalyzes the hydrolysis of nucleoside triphosphates to their monophosphate derivatives, with a high preference for the non-canonical purine nucleotides XTP (xanthosine triphosphate), dITP (deoxyinosine triphosphate) and ITP. Seems to function as a house-cleaning enzyme that removes non-canonical purine nucleotides from the nucleotide pool, thus preventing their incorporation into DNA/RNA and avoiding chromosomal lesions.</text>
</comment>
<evidence type="ECO:0000256" key="6">
    <source>
        <dbReference type="ARBA" id="ARBA00022842"/>
    </source>
</evidence>
<protein>
    <recommendedName>
        <fullName evidence="10">dITP/XTP pyrophosphatase</fullName>
        <ecNumber evidence="10">3.6.1.66</ecNumber>
    </recommendedName>
    <alternativeName>
        <fullName evidence="10">Non-canonical purine NTP pyrophosphatase</fullName>
    </alternativeName>
    <alternativeName>
        <fullName evidence="10">Non-standard purine NTP pyrophosphatase</fullName>
    </alternativeName>
    <alternativeName>
        <fullName evidence="10">Nucleoside-triphosphate diphosphatase</fullName>
    </alternativeName>
    <alternativeName>
        <fullName evidence="10">Nucleoside-triphosphate pyrophosphatase</fullName>
        <shortName evidence="10">NTPase</shortName>
    </alternativeName>
</protein>
<evidence type="ECO:0000256" key="7">
    <source>
        <dbReference type="ARBA" id="ARBA00023080"/>
    </source>
</evidence>
<dbReference type="PANTHER" id="PTHR11067">
    <property type="entry name" value="INOSINE TRIPHOSPHATE PYROPHOSPHATASE/HAM1 PROTEIN"/>
    <property type="match status" value="1"/>
</dbReference>
<name>A0A1E3VQA2_9HYPH</name>
<feature type="binding site" evidence="10">
    <location>
        <position position="190"/>
    </location>
    <ligand>
        <name>substrate</name>
    </ligand>
</feature>
<accession>A0A1E3VQA2</accession>
<evidence type="ECO:0000256" key="10">
    <source>
        <dbReference type="HAMAP-Rule" id="MF_01405"/>
    </source>
</evidence>
<comment type="catalytic activity">
    <reaction evidence="9 10">
        <text>XTP + H2O = XMP + diphosphate + H(+)</text>
        <dbReference type="Rhea" id="RHEA:28610"/>
        <dbReference type="ChEBI" id="CHEBI:15377"/>
        <dbReference type="ChEBI" id="CHEBI:15378"/>
        <dbReference type="ChEBI" id="CHEBI:33019"/>
        <dbReference type="ChEBI" id="CHEBI:57464"/>
        <dbReference type="ChEBI" id="CHEBI:61314"/>
        <dbReference type="EC" id="3.6.1.66"/>
    </reaction>
</comment>
<dbReference type="InterPro" id="IPR002637">
    <property type="entry name" value="RdgB/HAM1"/>
</dbReference>
<dbReference type="CDD" id="cd00515">
    <property type="entry name" value="HAM1"/>
    <property type="match status" value="1"/>
</dbReference>
<evidence type="ECO:0000256" key="3">
    <source>
        <dbReference type="ARBA" id="ARBA00022723"/>
    </source>
</evidence>
<feature type="binding site" evidence="10">
    <location>
        <position position="84"/>
    </location>
    <ligand>
        <name>Mg(2+)</name>
        <dbReference type="ChEBI" id="CHEBI:18420"/>
    </ligand>
</feature>
<reference evidence="12 13" key="1">
    <citation type="journal article" date="2016" name="Environ. Microbiol.">
        <title>New Methyloceanibacter diversity from North Sea sediments includes methanotroph containing solely the soluble methane monooxygenase.</title>
        <authorList>
            <person name="Vekeman B."/>
            <person name="Kerckhof F.M."/>
            <person name="Cremers G."/>
            <person name="de Vos P."/>
            <person name="Vandamme P."/>
            <person name="Boon N."/>
            <person name="Op den Camp H.J."/>
            <person name="Heylen K."/>
        </authorList>
    </citation>
    <scope>NUCLEOTIDE SEQUENCE [LARGE SCALE GENOMIC DNA]</scope>
    <source>
        <strain evidence="12 13">R-67176</strain>
    </source>
</reference>
<dbReference type="GO" id="GO:0000166">
    <property type="term" value="F:nucleotide binding"/>
    <property type="evidence" value="ECO:0007669"/>
    <property type="project" value="UniProtKB-KW"/>
</dbReference>
<dbReference type="GO" id="GO:0005829">
    <property type="term" value="C:cytosol"/>
    <property type="evidence" value="ECO:0007669"/>
    <property type="project" value="TreeGrafter"/>
</dbReference>
<keyword evidence="3 10" id="KW-0479">Metal-binding</keyword>
<feature type="binding site" evidence="10">
    <location>
        <begin position="195"/>
        <end position="196"/>
    </location>
    <ligand>
        <name>substrate</name>
    </ligand>
</feature>
<keyword evidence="5 10" id="KW-0378">Hydrolase</keyword>
<comment type="subunit">
    <text evidence="2 10">Homodimer.</text>
</comment>
<comment type="catalytic activity">
    <reaction evidence="8 10">
        <text>dITP + H2O = dIMP + diphosphate + H(+)</text>
        <dbReference type="Rhea" id="RHEA:28342"/>
        <dbReference type="ChEBI" id="CHEBI:15377"/>
        <dbReference type="ChEBI" id="CHEBI:15378"/>
        <dbReference type="ChEBI" id="CHEBI:33019"/>
        <dbReference type="ChEBI" id="CHEBI:61194"/>
        <dbReference type="ChEBI" id="CHEBI:61382"/>
        <dbReference type="EC" id="3.6.1.66"/>
    </reaction>
</comment>
<evidence type="ECO:0000256" key="11">
    <source>
        <dbReference type="RuleBase" id="RU003781"/>
    </source>
</evidence>
<dbReference type="FunFam" id="3.90.950.10:FF:000001">
    <property type="entry name" value="dITP/XTP pyrophosphatase"/>
    <property type="match status" value="1"/>
</dbReference>
<dbReference type="GO" id="GO:0036220">
    <property type="term" value="F:ITP diphosphatase activity"/>
    <property type="evidence" value="ECO:0007669"/>
    <property type="project" value="UniProtKB-UniRule"/>
</dbReference>
<dbReference type="Pfam" id="PF01725">
    <property type="entry name" value="Ham1p_like"/>
    <property type="match status" value="1"/>
</dbReference>
<evidence type="ECO:0000256" key="5">
    <source>
        <dbReference type="ARBA" id="ARBA00022801"/>
    </source>
</evidence>
<comment type="catalytic activity">
    <reaction evidence="10">
        <text>ITP + H2O = IMP + diphosphate + H(+)</text>
        <dbReference type="Rhea" id="RHEA:29399"/>
        <dbReference type="ChEBI" id="CHEBI:15377"/>
        <dbReference type="ChEBI" id="CHEBI:15378"/>
        <dbReference type="ChEBI" id="CHEBI:33019"/>
        <dbReference type="ChEBI" id="CHEBI:58053"/>
        <dbReference type="ChEBI" id="CHEBI:61402"/>
        <dbReference type="EC" id="3.6.1.66"/>
    </reaction>
</comment>
<feature type="binding site" evidence="10">
    <location>
        <position position="85"/>
    </location>
    <ligand>
        <name>substrate</name>
    </ligand>
</feature>
<gene>
    <name evidence="12" type="ORF">AUC70_02140</name>
</gene>
<dbReference type="SUPFAM" id="SSF52972">
    <property type="entry name" value="ITPase-like"/>
    <property type="match status" value="1"/>
</dbReference>
<dbReference type="Proteomes" id="UP000094172">
    <property type="component" value="Unassembled WGS sequence"/>
</dbReference>
<evidence type="ECO:0000256" key="2">
    <source>
        <dbReference type="ARBA" id="ARBA00011738"/>
    </source>
</evidence>
<comment type="cofactor">
    <cofactor evidence="10">
        <name>Mg(2+)</name>
        <dbReference type="ChEBI" id="CHEBI:18420"/>
    </cofactor>
    <text evidence="10">Binds 1 Mg(2+) ion per subunit.</text>
</comment>
<dbReference type="PANTHER" id="PTHR11067:SF9">
    <property type="entry name" value="INOSINE TRIPHOSPHATE PYROPHOSPHATASE"/>
    <property type="match status" value="1"/>
</dbReference>
<evidence type="ECO:0000256" key="4">
    <source>
        <dbReference type="ARBA" id="ARBA00022741"/>
    </source>
</evidence>
<dbReference type="STRING" id="1774970.AUC70_02140"/>
<keyword evidence="7 10" id="KW-0546">Nucleotide metabolism</keyword>
<feature type="binding site" evidence="10">
    <location>
        <begin position="167"/>
        <end position="170"/>
    </location>
    <ligand>
        <name>substrate</name>
    </ligand>
</feature>
<dbReference type="InterPro" id="IPR020922">
    <property type="entry name" value="dITP/XTP_pyrophosphatase"/>
</dbReference>
<dbReference type="GO" id="GO:0036222">
    <property type="term" value="F:XTP diphosphatase activity"/>
    <property type="evidence" value="ECO:0007669"/>
    <property type="project" value="UniProtKB-UniRule"/>
</dbReference>
<organism evidence="12 13">
    <name type="scientific">Methyloceanibacter stevinii</name>
    <dbReference type="NCBI Taxonomy" id="1774970"/>
    <lineage>
        <taxon>Bacteria</taxon>
        <taxon>Pseudomonadati</taxon>
        <taxon>Pseudomonadota</taxon>
        <taxon>Alphaproteobacteria</taxon>
        <taxon>Hyphomicrobiales</taxon>
        <taxon>Hyphomicrobiaceae</taxon>
        <taxon>Methyloceanibacter</taxon>
    </lineage>
</organism>
<evidence type="ECO:0000256" key="9">
    <source>
        <dbReference type="ARBA" id="ARBA00052017"/>
    </source>
</evidence>
<feature type="active site" description="Proton acceptor" evidence="10">
    <location>
        <position position="84"/>
    </location>
</feature>
<evidence type="ECO:0000313" key="12">
    <source>
        <dbReference type="EMBL" id="ODR95707.1"/>
    </source>
</evidence>
<sequence>MPEEARVLSPGVLHPGSKIVVASHNEGKVRELGELFEPLGITCISAGSLDLPEPEETGDTFEANALLKAHAAARGSGMMALADDSGLEVDALGGDPGIHSARWGGPDKDFALAMRKVHEALEATGGAFSHANFTCALALAAPNGEEAVFTGKVFGHIQWPPRGERGFGYDPIFVPEDYKETFGEMDPSLKNDLSHRMRAFEQLIEATYAKADDENAV</sequence>
<comment type="caution">
    <text evidence="12">The sequence shown here is derived from an EMBL/GenBank/DDBJ whole genome shotgun (WGS) entry which is preliminary data.</text>
</comment>
<keyword evidence="4 10" id="KW-0547">Nucleotide-binding</keyword>
<dbReference type="GO" id="GO:0017111">
    <property type="term" value="F:ribonucleoside triphosphate phosphatase activity"/>
    <property type="evidence" value="ECO:0007669"/>
    <property type="project" value="InterPro"/>
</dbReference>
<proteinExistence type="inferred from homology"/>
<feature type="binding site" evidence="10">
    <location>
        <position position="55"/>
    </location>
    <ligand>
        <name>Mg(2+)</name>
        <dbReference type="ChEBI" id="CHEBI:18420"/>
    </ligand>
</feature>
<keyword evidence="6 10" id="KW-0460">Magnesium</keyword>
<dbReference type="AlphaFoldDB" id="A0A1E3VQA2"/>
<dbReference type="Gene3D" id="3.90.950.10">
    <property type="match status" value="1"/>
</dbReference>
<dbReference type="HAMAP" id="MF_01405">
    <property type="entry name" value="Non_canon_purine_NTPase"/>
    <property type="match status" value="1"/>
</dbReference>
<comment type="similarity">
    <text evidence="1 10 11">Belongs to the HAM1 NTPase family.</text>
</comment>
<evidence type="ECO:0000256" key="8">
    <source>
        <dbReference type="ARBA" id="ARBA00051875"/>
    </source>
</evidence>
<dbReference type="GO" id="GO:0009146">
    <property type="term" value="P:purine nucleoside triphosphate catabolic process"/>
    <property type="evidence" value="ECO:0007669"/>
    <property type="project" value="UniProtKB-UniRule"/>
</dbReference>
<dbReference type="GO" id="GO:0035870">
    <property type="term" value="F:dITP diphosphatase activity"/>
    <property type="evidence" value="ECO:0007669"/>
    <property type="project" value="UniProtKB-UniRule"/>
</dbReference>
<keyword evidence="13" id="KW-1185">Reference proteome</keyword>
<evidence type="ECO:0000313" key="13">
    <source>
        <dbReference type="Proteomes" id="UP000094172"/>
    </source>
</evidence>
<feature type="binding site" evidence="10">
    <location>
        <begin position="23"/>
        <end position="28"/>
    </location>
    <ligand>
        <name>substrate</name>
    </ligand>
</feature>